<dbReference type="InterPro" id="IPR011766">
    <property type="entry name" value="TPP_enzyme_TPP-bd"/>
</dbReference>
<dbReference type="Proteomes" id="UP000825179">
    <property type="component" value="Chromosome"/>
</dbReference>
<gene>
    <name evidence="7 11" type="primary">menD</name>
    <name evidence="11" type="ORF">HUR95_10775</name>
</gene>
<evidence type="ECO:0000259" key="9">
    <source>
        <dbReference type="Pfam" id="PF02776"/>
    </source>
</evidence>
<comment type="similarity">
    <text evidence="7">Belongs to the TPP enzyme family. MenD subfamily.</text>
</comment>
<dbReference type="GO" id="GO:0030976">
    <property type="term" value="F:thiamine pyrophosphate binding"/>
    <property type="evidence" value="ECO:0007669"/>
    <property type="project" value="UniProtKB-UniRule"/>
</dbReference>
<comment type="cofactor">
    <cofactor evidence="7">
        <name>thiamine diphosphate</name>
        <dbReference type="ChEBI" id="CHEBI:58937"/>
    </cofactor>
    <text evidence="7">Binds 1 thiamine pyrophosphate per subunit.</text>
</comment>
<dbReference type="GO" id="GO:0070204">
    <property type="term" value="F:2-succinyl-5-enolpyruvyl-6-hydroxy-3-cyclohexene-1-carboxylic-acid synthase activity"/>
    <property type="evidence" value="ECO:0007669"/>
    <property type="project" value="UniProtKB-UniRule"/>
</dbReference>
<dbReference type="Pfam" id="PF16582">
    <property type="entry name" value="TPP_enzyme_M_2"/>
    <property type="match status" value="1"/>
</dbReference>
<sequence length="609" mass="67254">MKTNREAFLYVHAFIDELYNSGVRHVVISPGSRSTPLAMTAAEQGKMKLWIHVDERSAGFFALGMSKVLACPVALVCTSGTAAANYFPAVVEAFYGRVPLIVLTADRPHELRDVGAPQTINQLHLFGQHVKWFMEMAVPESSQPLLHYVRSTANRAVATACSSPAGPVHLNFPFREPLVPDFSVTESSASETSVRHLRRGSVVEGRAALSQVQVTEGVRTLPGHTLEALADRLLSAPKGLIVCGPMENTRCLKTMIALAEQLGYPILADPLSNLRCVRDVSPVIIDAYDAFLRDSRVAESLKPDLILRFGAMPVSKPYLHYVQRYPDCVHLVVDAGHAWRDPTHLATDMLYADPEWLCEALHKLLGQHRAGRKGTKAASGWLGQWQVINRITREAMRREMERFNSLFEGRLFQELSELMPDPSLLYVGNSMPVRDLDTFFPSVSKKVRVMGNRGTNGIDGLISSALGASGVSQEPVVLVLGDLSFYHDLNGLLPAKLYNLNLTIILVNNDGGGIFSFLPQAEHPRHFETLFGTPLGLEYRHAVNMYGGSFTRIDSWAEFRDTFTTAMSSGGLNVIEVPTERKSNVEMHRRIWKAVSAAITDVLPRVGDT</sequence>
<comment type="pathway">
    <text evidence="7">Quinol/quinone metabolism; menaquinone biosynthesis.</text>
</comment>
<evidence type="ECO:0000256" key="3">
    <source>
        <dbReference type="ARBA" id="ARBA00022723"/>
    </source>
</evidence>
<dbReference type="SUPFAM" id="SSF52467">
    <property type="entry name" value="DHS-like NAD/FAD-binding domain"/>
    <property type="match status" value="1"/>
</dbReference>
<keyword evidence="12" id="KW-1185">Reference proteome</keyword>
<reference evidence="11 12" key="1">
    <citation type="journal article" date="2020" name="Extremophiles">
        <title>Genomic analysis of Caldalkalibacillus thermarum TA2.A1 reveals aerobic alkaliphilic metabolism and evolutionary hallmarks linking alkaliphilic bacteria and plant life.</title>
        <authorList>
            <person name="de Jong S.I."/>
            <person name="van den Broek M.A."/>
            <person name="Merkel A.Y."/>
            <person name="de la Torre Cortes P."/>
            <person name="Kalamorz F."/>
            <person name="Cook G.M."/>
            <person name="van Loosdrecht M.C.M."/>
            <person name="McMillan D.G.G."/>
        </authorList>
    </citation>
    <scope>NUCLEOTIDE SEQUENCE [LARGE SCALE GENOMIC DNA]</scope>
    <source>
        <strain evidence="11 12">TA2.A1</strain>
    </source>
</reference>
<evidence type="ECO:0000313" key="12">
    <source>
        <dbReference type="Proteomes" id="UP000825179"/>
    </source>
</evidence>
<keyword evidence="4 7" id="KW-0460">Magnesium</keyword>
<dbReference type="KEGG" id="cthu:HUR95_10775"/>
<evidence type="ECO:0000256" key="4">
    <source>
        <dbReference type="ARBA" id="ARBA00022842"/>
    </source>
</evidence>
<protein>
    <recommendedName>
        <fullName evidence="7">2-succinyl-5-enolpyruvyl-6-hydroxy-3-cyclohexene-1-carboxylate synthase</fullName>
        <shortName evidence="7">SEPHCHC synthase</shortName>
        <ecNumber evidence="7">2.2.1.9</ecNumber>
    </recommendedName>
    <alternativeName>
        <fullName evidence="7">Menaquinone biosynthesis protein MenD</fullName>
    </alternativeName>
</protein>
<dbReference type="AlphaFoldDB" id="A0A8X8LBW9"/>
<evidence type="ECO:0000256" key="7">
    <source>
        <dbReference type="HAMAP-Rule" id="MF_01659"/>
    </source>
</evidence>
<dbReference type="SUPFAM" id="SSF52518">
    <property type="entry name" value="Thiamin diphosphate-binding fold (THDP-binding)"/>
    <property type="match status" value="2"/>
</dbReference>
<dbReference type="InterPro" id="IPR029035">
    <property type="entry name" value="DHS-like_NAD/FAD-binding_dom"/>
</dbReference>
<evidence type="ECO:0000259" key="10">
    <source>
        <dbReference type="Pfam" id="PF16582"/>
    </source>
</evidence>
<dbReference type="PANTHER" id="PTHR42916:SF1">
    <property type="entry name" value="PROTEIN PHYLLO, CHLOROPLASTIC"/>
    <property type="match status" value="1"/>
</dbReference>
<dbReference type="Pfam" id="PF02776">
    <property type="entry name" value="TPP_enzyme_N"/>
    <property type="match status" value="1"/>
</dbReference>
<dbReference type="NCBIfam" id="TIGR00173">
    <property type="entry name" value="menD"/>
    <property type="match status" value="1"/>
</dbReference>
<keyword evidence="1 7" id="KW-0474">Menaquinone biosynthesis</keyword>
<dbReference type="PANTHER" id="PTHR42916">
    <property type="entry name" value="2-SUCCINYL-5-ENOLPYRUVYL-6-HYDROXY-3-CYCLOHEXENE-1-CARBOXYLATE SYNTHASE"/>
    <property type="match status" value="1"/>
</dbReference>
<evidence type="ECO:0000313" key="11">
    <source>
        <dbReference type="EMBL" id="QZT35403.1"/>
    </source>
</evidence>
<comment type="catalytic activity">
    <reaction evidence="7">
        <text>isochorismate + 2-oxoglutarate + H(+) = 5-enolpyruvoyl-6-hydroxy-2-succinyl-cyclohex-3-ene-1-carboxylate + CO2</text>
        <dbReference type="Rhea" id="RHEA:25593"/>
        <dbReference type="ChEBI" id="CHEBI:15378"/>
        <dbReference type="ChEBI" id="CHEBI:16526"/>
        <dbReference type="ChEBI" id="CHEBI:16810"/>
        <dbReference type="ChEBI" id="CHEBI:29780"/>
        <dbReference type="ChEBI" id="CHEBI:58818"/>
        <dbReference type="EC" id="2.2.1.9"/>
    </reaction>
</comment>
<comment type="subunit">
    <text evidence="7">Homodimer.</text>
</comment>
<evidence type="ECO:0000256" key="1">
    <source>
        <dbReference type="ARBA" id="ARBA00022428"/>
    </source>
</evidence>
<feature type="domain" description="Thiamine pyrophosphate enzyme TPP-binding" evidence="8">
    <location>
        <begin position="462"/>
        <end position="577"/>
    </location>
</feature>
<dbReference type="CDD" id="cd02009">
    <property type="entry name" value="TPP_SHCHC_synthase"/>
    <property type="match status" value="1"/>
</dbReference>
<proteinExistence type="inferred from homology"/>
<name>A0A8X8LBW9_CALTT</name>
<dbReference type="EMBL" id="CP082237">
    <property type="protein sequence ID" value="QZT35403.1"/>
    <property type="molecule type" value="Genomic_DNA"/>
</dbReference>
<evidence type="ECO:0000256" key="6">
    <source>
        <dbReference type="ARBA" id="ARBA00023211"/>
    </source>
</evidence>
<comment type="cofactor">
    <cofactor evidence="7">
        <name>Mg(2+)</name>
        <dbReference type="ChEBI" id="CHEBI:18420"/>
    </cofactor>
    <cofactor evidence="7">
        <name>Mn(2+)</name>
        <dbReference type="ChEBI" id="CHEBI:29035"/>
    </cofactor>
</comment>
<dbReference type="GO" id="GO:0030145">
    <property type="term" value="F:manganese ion binding"/>
    <property type="evidence" value="ECO:0007669"/>
    <property type="project" value="UniProtKB-UniRule"/>
</dbReference>
<organism evidence="11 12">
    <name type="scientific">Caldalkalibacillus thermarum (strain TA2.A1)</name>
    <dbReference type="NCBI Taxonomy" id="986075"/>
    <lineage>
        <taxon>Bacteria</taxon>
        <taxon>Bacillati</taxon>
        <taxon>Bacillota</taxon>
        <taxon>Bacilli</taxon>
        <taxon>Bacillales</taxon>
        <taxon>Bacillaceae</taxon>
        <taxon>Caldalkalibacillus</taxon>
    </lineage>
</organism>
<dbReference type="HAMAP" id="MF_01659">
    <property type="entry name" value="MenD"/>
    <property type="match status" value="1"/>
</dbReference>
<evidence type="ECO:0000256" key="5">
    <source>
        <dbReference type="ARBA" id="ARBA00023052"/>
    </source>
</evidence>
<dbReference type="InterPro" id="IPR004433">
    <property type="entry name" value="MenaQ_synth_MenD"/>
</dbReference>
<dbReference type="Gene3D" id="3.40.50.970">
    <property type="match status" value="2"/>
</dbReference>
<dbReference type="Gene3D" id="3.40.50.1220">
    <property type="entry name" value="TPP-binding domain"/>
    <property type="match status" value="1"/>
</dbReference>
<dbReference type="CDD" id="cd07037">
    <property type="entry name" value="TPP_PYR_MenD"/>
    <property type="match status" value="1"/>
</dbReference>
<keyword evidence="2 7" id="KW-0808">Transferase</keyword>
<dbReference type="InterPro" id="IPR029061">
    <property type="entry name" value="THDP-binding"/>
</dbReference>
<keyword evidence="3 7" id="KW-0479">Metal-binding</keyword>
<evidence type="ECO:0000259" key="8">
    <source>
        <dbReference type="Pfam" id="PF02775"/>
    </source>
</evidence>
<feature type="domain" description="Thiamine pyrophosphate enzyme N-terminal TPP-binding" evidence="9">
    <location>
        <begin position="12"/>
        <end position="124"/>
    </location>
</feature>
<dbReference type="InterPro" id="IPR032264">
    <property type="entry name" value="MenD_middle"/>
</dbReference>
<accession>A0A8X8LBW9</accession>
<dbReference type="GO" id="GO:0000287">
    <property type="term" value="F:magnesium ion binding"/>
    <property type="evidence" value="ECO:0007669"/>
    <property type="project" value="UniProtKB-UniRule"/>
</dbReference>
<dbReference type="OrthoDB" id="9791859at2"/>
<comment type="pathway">
    <text evidence="7">Quinol/quinone metabolism; 1,4-dihydroxy-2-naphthoate biosynthesis; 1,4-dihydroxy-2-naphthoate from chorismate: step 2/7.</text>
</comment>
<keyword evidence="6 7" id="KW-0464">Manganese</keyword>
<keyword evidence="5 7" id="KW-0786">Thiamine pyrophosphate</keyword>
<dbReference type="EC" id="2.2.1.9" evidence="7"/>
<dbReference type="PIRSF" id="PIRSF004983">
    <property type="entry name" value="MenD"/>
    <property type="match status" value="1"/>
</dbReference>
<evidence type="ECO:0000256" key="2">
    <source>
        <dbReference type="ARBA" id="ARBA00022679"/>
    </source>
</evidence>
<feature type="domain" description="Menaquinone biosynthesis protein MenD middle" evidence="10">
    <location>
        <begin position="236"/>
        <end position="427"/>
    </location>
</feature>
<dbReference type="GO" id="GO:0009234">
    <property type="term" value="P:menaquinone biosynthetic process"/>
    <property type="evidence" value="ECO:0007669"/>
    <property type="project" value="UniProtKB-UniRule"/>
</dbReference>
<dbReference type="RefSeq" id="WP_042684195.1">
    <property type="nucleotide sequence ID" value="NZ_AFCE01000080.1"/>
</dbReference>
<dbReference type="InterPro" id="IPR012001">
    <property type="entry name" value="Thiamin_PyroP_enz_TPP-bd_dom"/>
</dbReference>
<dbReference type="Pfam" id="PF02775">
    <property type="entry name" value="TPP_enzyme_C"/>
    <property type="match status" value="1"/>
</dbReference>
<comment type="function">
    <text evidence="7">Catalyzes the thiamine diphosphate-dependent decarboxylation of 2-oxoglutarate and the subsequent addition of the resulting succinic semialdehyde-thiamine pyrophosphate anion to isochorismate to yield 2-succinyl-5-enolpyruvyl-6-hydroxy-3-cyclohexene-1-carboxylate (SEPHCHC).</text>
</comment>